<dbReference type="RefSeq" id="WP_072283626.1">
    <property type="nucleotide sequence ID" value="NZ_CP015519.1"/>
</dbReference>
<keyword evidence="15" id="KW-0289">Folate biosynthesis</keyword>
<dbReference type="GO" id="GO:0004326">
    <property type="term" value="F:tetrahydrofolylpolyglutamate synthase activity"/>
    <property type="evidence" value="ECO:0007669"/>
    <property type="project" value="UniProtKB-EC"/>
</dbReference>
<keyword evidence="10 23" id="KW-0436">Ligase</keyword>
<dbReference type="SUPFAM" id="SSF53244">
    <property type="entry name" value="MurD-like peptide ligases, peptide-binding domain"/>
    <property type="match status" value="1"/>
</dbReference>
<comment type="function">
    <text evidence="2">Functions in two distinct reactions of the de novo folate biosynthetic pathway. Catalyzes the addition of a glutamate residue to dihydropteroate (7,8-dihydropteroate or H2Pte) to form dihydrofolate (7,8-dihydrofolate monoglutamate or H2Pte-Glu). Also catalyzes successive additions of L-glutamate to tetrahydrofolate or 10-formyltetrahydrofolate or 5,10-methylenetetrahydrofolate, leading to folylpolyglutamate derivatives.</text>
</comment>
<evidence type="ECO:0000256" key="19">
    <source>
        <dbReference type="ARBA" id="ARBA00047493"/>
    </source>
</evidence>
<reference evidence="26 27" key="1">
    <citation type="journal article" date="2017" name="Genome Announc.">
        <title>Complete Genome Sequences of Two Acetylene-Fermenting Pelobacter acetylenicus Strains.</title>
        <authorList>
            <person name="Sutton J.M."/>
            <person name="Baesman S.M."/>
            <person name="Fierst J.L."/>
            <person name="Poret-Peterson A.T."/>
            <person name="Oremland R.S."/>
            <person name="Dunlap D.S."/>
            <person name="Akob D.M."/>
        </authorList>
    </citation>
    <scope>NUCLEOTIDE SEQUENCE [LARGE SCALE GENOMIC DNA]</scope>
    <source>
        <strain evidence="26 27">SFB93</strain>
    </source>
</reference>
<comment type="pathway">
    <text evidence="3">Cofactor biosynthesis; tetrahydrofolate biosynthesis; 7,8-dihydrofolate from 2-amino-4-hydroxy-6-hydroxymethyl-7,8-dihydropteridine diphosphate and 4-aminobenzoate: step 2/2.</text>
</comment>
<dbReference type="PANTHER" id="PTHR11136:SF0">
    <property type="entry name" value="DIHYDROFOLATE SYNTHETASE-RELATED"/>
    <property type="match status" value="1"/>
</dbReference>
<dbReference type="PANTHER" id="PTHR11136">
    <property type="entry name" value="FOLYLPOLYGLUTAMATE SYNTHASE-RELATED"/>
    <property type="match status" value="1"/>
</dbReference>
<gene>
    <name evidence="26" type="ORF">A7E78_07300</name>
</gene>
<evidence type="ECO:0000256" key="18">
    <source>
        <dbReference type="ARBA" id="ARBA00032510"/>
    </source>
</evidence>
<dbReference type="InterPro" id="IPR036565">
    <property type="entry name" value="Mur-like_cat_sf"/>
</dbReference>
<dbReference type="OrthoDB" id="9809356at2"/>
<dbReference type="AlphaFoldDB" id="A0A1L3GP22"/>
<comment type="catalytic activity">
    <reaction evidence="21">
        <text>(6R)-5,10-methylenetetrahydrofolyl-(gamma-L-Glu)(n) + L-glutamate + ATP = (6R)-5,10-methylenetetrahydrofolyl-(gamma-L-Glu)(n+1) + ADP + phosphate + H(+)</text>
        <dbReference type="Rhea" id="RHEA:51912"/>
        <dbReference type="Rhea" id="RHEA-COMP:13257"/>
        <dbReference type="Rhea" id="RHEA-COMP:13258"/>
        <dbReference type="ChEBI" id="CHEBI:15378"/>
        <dbReference type="ChEBI" id="CHEBI:29985"/>
        <dbReference type="ChEBI" id="CHEBI:30616"/>
        <dbReference type="ChEBI" id="CHEBI:43474"/>
        <dbReference type="ChEBI" id="CHEBI:136572"/>
        <dbReference type="ChEBI" id="CHEBI:456216"/>
        <dbReference type="EC" id="6.3.2.17"/>
    </reaction>
</comment>
<evidence type="ECO:0000256" key="15">
    <source>
        <dbReference type="ARBA" id="ARBA00022909"/>
    </source>
</evidence>
<dbReference type="InterPro" id="IPR004101">
    <property type="entry name" value="Mur_ligase_C"/>
</dbReference>
<evidence type="ECO:0000256" key="3">
    <source>
        <dbReference type="ARBA" id="ARBA00004799"/>
    </source>
</evidence>
<name>A0A1L3GP22_9BACT</name>
<comment type="pathway">
    <text evidence="4">Cofactor biosynthesis; tetrahydrofolylpolyglutamate biosynthesis.</text>
</comment>
<evidence type="ECO:0000256" key="16">
    <source>
        <dbReference type="ARBA" id="ARBA00030048"/>
    </source>
</evidence>
<evidence type="ECO:0000256" key="2">
    <source>
        <dbReference type="ARBA" id="ARBA00002714"/>
    </source>
</evidence>
<evidence type="ECO:0000256" key="5">
    <source>
        <dbReference type="ARBA" id="ARBA00008276"/>
    </source>
</evidence>
<keyword evidence="13 23" id="KW-0067">ATP-binding</keyword>
<dbReference type="InterPro" id="IPR036615">
    <property type="entry name" value="Mur_ligase_C_dom_sf"/>
</dbReference>
<comment type="catalytic activity">
    <reaction evidence="19">
        <text>(6S)-5,6,7,8-tetrahydrofolyl-(gamma-L-Glu)(n) + L-glutamate + ATP = (6S)-5,6,7,8-tetrahydrofolyl-(gamma-L-Glu)(n+1) + ADP + phosphate + H(+)</text>
        <dbReference type="Rhea" id="RHEA:10580"/>
        <dbReference type="Rhea" id="RHEA-COMP:14738"/>
        <dbReference type="Rhea" id="RHEA-COMP:14740"/>
        <dbReference type="ChEBI" id="CHEBI:15378"/>
        <dbReference type="ChEBI" id="CHEBI:29985"/>
        <dbReference type="ChEBI" id="CHEBI:30616"/>
        <dbReference type="ChEBI" id="CHEBI:43474"/>
        <dbReference type="ChEBI" id="CHEBI:141005"/>
        <dbReference type="ChEBI" id="CHEBI:456216"/>
        <dbReference type="EC" id="6.3.2.17"/>
    </reaction>
</comment>
<dbReference type="STRING" id="1842532.A7E78_07300"/>
<dbReference type="Pfam" id="PF08245">
    <property type="entry name" value="Mur_ligase_M"/>
    <property type="match status" value="1"/>
</dbReference>
<comment type="catalytic activity">
    <reaction evidence="20">
        <text>10-formyltetrahydrofolyl-(gamma-L-Glu)(n) + L-glutamate + ATP = 10-formyltetrahydrofolyl-(gamma-L-Glu)(n+1) + ADP + phosphate + H(+)</text>
        <dbReference type="Rhea" id="RHEA:51904"/>
        <dbReference type="Rhea" id="RHEA-COMP:13088"/>
        <dbReference type="Rhea" id="RHEA-COMP:14300"/>
        <dbReference type="ChEBI" id="CHEBI:15378"/>
        <dbReference type="ChEBI" id="CHEBI:29985"/>
        <dbReference type="ChEBI" id="CHEBI:30616"/>
        <dbReference type="ChEBI" id="CHEBI:43474"/>
        <dbReference type="ChEBI" id="CHEBI:134413"/>
        <dbReference type="ChEBI" id="CHEBI:456216"/>
        <dbReference type="EC" id="6.3.2.17"/>
    </reaction>
</comment>
<evidence type="ECO:0000256" key="1">
    <source>
        <dbReference type="ARBA" id="ARBA00001946"/>
    </source>
</evidence>
<sequence length="421" mass="44876">MDYRESLDYLYGLQKFGIKLGLDNILHILGRLHHPDRAYPIVHVAGSNGKGSVCAGLSSILIQAGRRTGLYSSPHLHSFTERIRIDGQAISETEAVALIESVRAVCDGIPVTFFEFTTAMALLHFKHQEVDVAILEVGMGGRLDATNAVQPAVTVITPICLDHSEHLGADLTSISAEKAGIIKPKIPLVVGQQQPAALQVINSRAKELQAPVVCYGRDFTVKTVDNGFDYQGIGLSLTGLKSGLHGVHQHHNLGVALATAELLQRQGLDLPTISLQDGVAAARWPGRLEWWQEERTVLLDGAHNEGGAKVLAAYLESLSVAGIRWVVGAKATKDIANILSPVLPLVDSLYCTVPPVEEAIPAESIAQIAVEAGVQACCFGDLASALTAALADRQQGEIVMVAGSLFLVAAAREYLMTLEGA</sequence>
<dbReference type="GO" id="GO:0046654">
    <property type="term" value="P:tetrahydrofolate biosynthetic process"/>
    <property type="evidence" value="ECO:0007669"/>
    <property type="project" value="UniProtKB-UniPathway"/>
</dbReference>
<dbReference type="GO" id="GO:0005524">
    <property type="term" value="F:ATP binding"/>
    <property type="evidence" value="ECO:0007669"/>
    <property type="project" value="UniProtKB-KW"/>
</dbReference>
<evidence type="ECO:0000256" key="22">
    <source>
        <dbReference type="ARBA" id="ARBA00049161"/>
    </source>
</evidence>
<evidence type="ECO:0000256" key="14">
    <source>
        <dbReference type="ARBA" id="ARBA00022842"/>
    </source>
</evidence>
<evidence type="ECO:0000256" key="11">
    <source>
        <dbReference type="ARBA" id="ARBA00022723"/>
    </source>
</evidence>
<proteinExistence type="inferred from homology"/>
<comment type="cofactor">
    <cofactor evidence="1">
        <name>Mg(2+)</name>
        <dbReference type="ChEBI" id="CHEBI:18420"/>
    </cofactor>
</comment>
<dbReference type="KEGG" id="pef:A7E78_07300"/>
<dbReference type="FunFam" id="3.40.1190.10:FF:000004">
    <property type="entry name" value="Dihydrofolate synthase/folylpolyglutamate synthase"/>
    <property type="match status" value="1"/>
</dbReference>
<dbReference type="PIRSF" id="PIRSF001563">
    <property type="entry name" value="Folylpolyglu_synth"/>
    <property type="match status" value="1"/>
</dbReference>
<evidence type="ECO:0000256" key="13">
    <source>
        <dbReference type="ARBA" id="ARBA00022840"/>
    </source>
</evidence>
<comment type="similarity">
    <text evidence="5 23">Belongs to the folylpolyglutamate synthase family.</text>
</comment>
<evidence type="ECO:0000256" key="8">
    <source>
        <dbReference type="ARBA" id="ARBA00013025"/>
    </source>
</evidence>
<evidence type="ECO:0000256" key="10">
    <source>
        <dbReference type="ARBA" id="ARBA00022598"/>
    </source>
</evidence>
<comment type="subunit">
    <text evidence="6">Monomer.</text>
</comment>
<dbReference type="EC" id="6.3.2.12" evidence="7"/>
<dbReference type="GO" id="GO:0005737">
    <property type="term" value="C:cytoplasm"/>
    <property type="evidence" value="ECO:0007669"/>
    <property type="project" value="TreeGrafter"/>
</dbReference>
<evidence type="ECO:0000256" key="7">
    <source>
        <dbReference type="ARBA" id="ARBA00013023"/>
    </source>
</evidence>
<evidence type="ECO:0000256" key="21">
    <source>
        <dbReference type="ARBA" id="ARBA00049035"/>
    </source>
</evidence>
<evidence type="ECO:0000256" key="23">
    <source>
        <dbReference type="PIRNR" id="PIRNR001563"/>
    </source>
</evidence>
<evidence type="ECO:0000256" key="4">
    <source>
        <dbReference type="ARBA" id="ARBA00005150"/>
    </source>
</evidence>
<protein>
    <recommendedName>
        <fullName evidence="9">Dihydrofolate synthase/folylpolyglutamate synthase</fullName>
        <ecNumber evidence="7">6.3.2.12</ecNumber>
        <ecNumber evidence="8">6.3.2.17</ecNumber>
    </recommendedName>
    <alternativeName>
        <fullName evidence="18">Folylpoly-gamma-glutamate synthetase-dihydrofolate synthetase</fullName>
    </alternativeName>
    <alternativeName>
        <fullName evidence="16">Folylpolyglutamate synthetase</fullName>
    </alternativeName>
    <alternativeName>
        <fullName evidence="17">Tetrahydrofolylpolyglutamate synthase</fullName>
    </alternativeName>
</protein>
<evidence type="ECO:0000256" key="6">
    <source>
        <dbReference type="ARBA" id="ARBA00011245"/>
    </source>
</evidence>
<dbReference type="InterPro" id="IPR001645">
    <property type="entry name" value="Folylpolyglutamate_synth"/>
</dbReference>
<dbReference type="SUPFAM" id="SSF53623">
    <property type="entry name" value="MurD-like peptide ligases, catalytic domain"/>
    <property type="match status" value="1"/>
</dbReference>
<keyword evidence="14" id="KW-0460">Magnesium</keyword>
<dbReference type="InterPro" id="IPR013221">
    <property type="entry name" value="Mur_ligase_cen"/>
</dbReference>
<keyword evidence="27" id="KW-1185">Reference proteome</keyword>
<evidence type="ECO:0000256" key="17">
    <source>
        <dbReference type="ARBA" id="ARBA00030592"/>
    </source>
</evidence>
<feature type="domain" description="Mur ligase C-terminal" evidence="24">
    <location>
        <begin position="286"/>
        <end position="404"/>
    </location>
</feature>
<organism evidence="26 27">
    <name type="scientific">Syntrophotalea acetylenivorans</name>
    <dbReference type="NCBI Taxonomy" id="1842532"/>
    <lineage>
        <taxon>Bacteria</taxon>
        <taxon>Pseudomonadati</taxon>
        <taxon>Thermodesulfobacteriota</taxon>
        <taxon>Desulfuromonadia</taxon>
        <taxon>Desulfuromonadales</taxon>
        <taxon>Syntrophotaleaceae</taxon>
        <taxon>Syntrophotalea</taxon>
    </lineage>
</organism>
<evidence type="ECO:0000256" key="9">
    <source>
        <dbReference type="ARBA" id="ARBA00019357"/>
    </source>
</evidence>
<dbReference type="Pfam" id="PF02875">
    <property type="entry name" value="Mur_ligase_C"/>
    <property type="match status" value="1"/>
</dbReference>
<evidence type="ECO:0000313" key="26">
    <source>
        <dbReference type="EMBL" id="APG27661.1"/>
    </source>
</evidence>
<evidence type="ECO:0000259" key="25">
    <source>
        <dbReference type="Pfam" id="PF08245"/>
    </source>
</evidence>
<dbReference type="GO" id="GO:0046872">
    <property type="term" value="F:metal ion binding"/>
    <property type="evidence" value="ECO:0007669"/>
    <property type="project" value="UniProtKB-KW"/>
</dbReference>
<dbReference type="EMBL" id="CP015519">
    <property type="protein sequence ID" value="APG27661.1"/>
    <property type="molecule type" value="Genomic_DNA"/>
</dbReference>
<evidence type="ECO:0000256" key="20">
    <source>
        <dbReference type="ARBA" id="ARBA00047808"/>
    </source>
</evidence>
<dbReference type="EC" id="6.3.2.17" evidence="8"/>
<evidence type="ECO:0000313" key="27">
    <source>
        <dbReference type="Proteomes" id="UP000182517"/>
    </source>
</evidence>
<dbReference type="Proteomes" id="UP000182517">
    <property type="component" value="Chromosome"/>
</dbReference>
<dbReference type="GO" id="GO:0008841">
    <property type="term" value="F:dihydrofolate synthase activity"/>
    <property type="evidence" value="ECO:0007669"/>
    <property type="project" value="UniProtKB-EC"/>
</dbReference>
<dbReference type="NCBIfam" id="TIGR01499">
    <property type="entry name" value="folC"/>
    <property type="match status" value="1"/>
</dbReference>
<dbReference type="Gene3D" id="3.40.1190.10">
    <property type="entry name" value="Mur-like, catalytic domain"/>
    <property type="match status" value="1"/>
</dbReference>
<dbReference type="UniPathway" id="UPA00077">
    <property type="reaction ID" value="UER00157"/>
</dbReference>
<dbReference type="Gene3D" id="3.90.190.20">
    <property type="entry name" value="Mur ligase, C-terminal domain"/>
    <property type="match status" value="1"/>
</dbReference>
<comment type="catalytic activity">
    <reaction evidence="22">
        <text>7,8-dihydropteroate + L-glutamate + ATP = 7,8-dihydrofolate + ADP + phosphate + H(+)</text>
        <dbReference type="Rhea" id="RHEA:23584"/>
        <dbReference type="ChEBI" id="CHEBI:15378"/>
        <dbReference type="ChEBI" id="CHEBI:17839"/>
        <dbReference type="ChEBI" id="CHEBI:29985"/>
        <dbReference type="ChEBI" id="CHEBI:30616"/>
        <dbReference type="ChEBI" id="CHEBI:43474"/>
        <dbReference type="ChEBI" id="CHEBI:57451"/>
        <dbReference type="ChEBI" id="CHEBI:456216"/>
        <dbReference type="EC" id="6.3.2.12"/>
    </reaction>
</comment>
<keyword evidence="12 23" id="KW-0547">Nucleotide-binding</keyword>
<feature type="domain" description="Mur ligase central" evidence="25">
    <location>
        <begin position="44"/>
        <end position="259"/>
    </location>
</feature>
<evidence type="ECO:0000256" key="12">
    <source>
        <dbReference type="ARBA" id="ARBA00022741"/>
    </source>
</evidence>
<keyword evidence="11" id="KW-0479">Metal-binding</keyword>
<evidence type="ECO:0000259" key="24">
    <source>
        <dbReference type="Pfam" id="PF02875"/>
    </source>
</evidence>
<accession>A0A1L3GP22</accession>
<dbReference type="GO" id="GO:0046656">
    <property type="term" value="P:folic acid biosynthetic process"/>
    <property type="evidence" value="ECO:0007669"/>
    <property type="project" value="UniProtKB-KW"/>
</dbReference>